<keyword evidence="2" id="KW-1185">Reference proteome</keyword>
<gene>
    <name evidence="1" type="ORF">RPERSI_LOCUS27723</name>
</gene>
<feature type="non-terminal residue" evidence="1">
    <location>
        <position position="1"/>
    </location>
</feature>
<protein>
    <submittedName>
        <fullName evidence="1">16864_t:CDS:1</fullName>
    </submittedName>
</protein>
<evidence type="ECO:0000313" key="2">
    <source>
        <dbReference type="Proteomes" id="UP000789920"/>
    </source>
</evidence>
<organism evidence="1 2">
    <name type="scientific">Racocetra persica</name>
    <dbReference type="NCBI Taxonomy" id="160502"/>
    <lineage>
        <taxon>Eukaryota</taxon>
        <taxon>Fungi</taxon>
        <taxon>Fungi incertae sedis</taxon>
        <taxon>Mucoromycota</taxon>
        <taxon>Glomeromycotina</taxon>
        <taxon>Glomeromycetes</taxon>
        <taxon>Diversisporales</taxon>
        <taxon>Gigasporaceae</taxon>
        <taxon>Racocetra</taxon>
    </lineage>
</organism>
<reference evidence="1" key="1">
    <citation type="submission" date="2021-06" db="EMBL/GenBank/DDBJ databases">
        <authorList>
            <person name="Kallberg Y."/>
            <person name="Tangrot J."/>
            <person name="Rosling A."/>
        </authorList>
    </citation>
    <scope>NUCLEOTIDE SEQUENCE</scope>
    <source>
        <strain evidence="1">MA461A</strain>
    </source>
</reference>
<proteinExistence type="predicted"/>
<accession>A0ACA9SAP3</accession>
<name>A0ACA9SAP3_9GLOM</name>
<comment type="caution">
    <text evidence="1">The sequence shown here is derived from an EMBL/GenBank/DDBJ whole genome shotgun (WGS) entry which is preliminary data.</text>
</comment>
<feature type="non-terminal residue" evidence="1">
    <location>
        <position position="156"/>
    </location>
</feature>
<sequence length="156" mass="17939">HGSADMESDQKNDDKTLNKLSSINDSQSDGALLMKVSDGSTHIVGTLEQLLSKLVDENERDSEFIDCFILSHVFLISSSDFLEDMITKFKDNALDENRLKSTQQKVLNILYRWVILQPENFQIDSQLRYQLQSFLTEEVRNAGFQEEVDRILSNFD</sequence>
<dbReference type="EMBL" id="CAJVQC010098681">
    <property type="protein sequence ID" value="CAG8830189.1"/>
    <property type="molecule type" value="Genomic_DNA"/>
</dbReference>
<dbReference type="Proteomes" id="UP000789920">
    <property type="component" value="Unassembled WGS sequence"/>
</dbReference>
<evidence type="ECO:0000313" key="1">
    <source>
        <dbReference type="EMBL" id="CAG8830189.1"/>
    </source>
</evidence>